<proteinExistence type="predicted"/>
<reference evidence="1 3" key="2">
    <citation type="submission" date="2018-04" db="EMBL/GenBank/DDBJ databases">
        <title>Genomic sequence of a freshwater isolate of Shewanella morhuae.</title>
        <authorList>
            <person name="Castillo D.E."/>
            <person name="Gram L."/>
        </authorList>
    </citation>
    <scope>NUCLEOTIDE SEQUENCE [LARGE SCALE GENOMIC DNA]</scope>
    <source>
        <strain evidence="1 3">CW7</strain>
    </source>
</reference>
<dbReference type="EMBL" id="PYSG01000003">
    <property type="protein sequence ID" value="PTA48651.1"/>
    <property type="molecule type" value="Genomic_DNA"/>
</dbReference>
<gene>
    <name evidence="1" type="ORF">C9I43_16355</name>
    <name evidence="2" type="ORF">NCTC10736_03067</name>
</gene>
<dbReference type="RefSeq" id="WP_107884545.1">
    <property type="nucleotide sequence ID" value="NZ_PYSG01000003.1"/>
</dbReference>
<dbReference type="EMBL" id="UGYV01000001">
    <property type="protein sequence ID" value="SUI90322.1"/>
    <property type="molecule type" value="Genomic_DNA"/>
</dbReference>
<name>A0A380B193_9GAMM</name>
<reference evidence="2 4" key="3">
    <citation type="submission" date="2018-06" db="EMBL/GenBank/DDBJ databases">
        <authorList>
            <consortium name="Pathogen Informatics"/>
            <person name="Doyle S."/>
        </authorList>
    </citation>
    <scope>NUCLEOTIDE SEQUENCE [LARGE SCALE GENOMIC DNA]</scope>
    <source>
        <strain evidence="2 4">NCTC10736</strain>
    </source>
</reference>
<keyword evidence="3" id="KW-1185">Reference proteome</keyword>
<dbReference type="Proteomes" id="UP000240506">
    <property type="component" value="Unassembled WGS sequence"/>
</dbReference>
<sequence length="116" mass="13148">MKGWLILALLAGALYYLYTETDKLDAPIAKTEVMVKKIEDKVDSMTGTKIIKIDHKLAKVRTDIVERLSTLELNAFNQIPMTPESIADFKTNYCGTMAPEHPVFSKDNQLYLCDHL</sequence>
<dbReference type="AlphaFoldDB" id="A0A380B193"/>
<protein>
    <submittedName>
        <fullName evidence="2">Uncharacterized protein</fullName>
    </submittedName>
</protein>
<evidence type="ECO:0000313" key="4">
    <source>
        <dbReference type="Proteomes" id="UP000255061"/>
    </source>
</evidence>
<evidence type="ECO:0000313" key="1">
    <source>
        <dbReference type="EMBL" id="PTA48651.1"/>
    </source>
</evidence>
<accession>A0A380B193</accession>
<reference evidence="1" key="1">
    <citation type="submission" date="2018-03" db="EMBL/GenBank/DDBJ databases">
        <authorList>
            <person name="Dailey F.E."/>
        </authorList>
    </citation>
    <scope>NUCLEOTIDE SEQUENCE</scope>
    <source>
        <strain evidence="1">CW7</strain>
    </source>
</reference>
<evidence type="ECO:0000313" key="2">
    <source>
        <dbReference type="EMBL" id="SUI90322.1"/>
    </source>
</evidence>
<dbReference type="Proteomes" id="UP000255061">
    <property type="component" value="Unassembled WGS sequence"/>
</dbReference>
<organism evidence="2 4">
    <name type="scientific">Shewanella morhuae</name>
    <dbReference type="NCBI Taxonomy" id="365591"/>
    <lineage>
        <taxon>Bacteria</taxon>
        <taxon>Pseudomonadati</taxon>
        <taxon>Pseudomonadota</taxon>
        <taxon>Gammaproteobacteria</taxon>
        <taxon>Alteromonadales</taxon>
        <taxon>Shewanellaceae</taxon>
        <taxon>Shewanella</taxon>
    </lineage>
</organism>
<evidence type="ECO:0000313" key="3">
    <source>
        <dbReference type="Proteomes" id="UP000240506"/>
    </source>
</evidence>